<evidence type="ECO:0000256" key="2">
    <source>
        <dbReference type="ARBA" id="ARBA00022679"/>
    </source>
</evidence>
<evidence type="ECO:0000313" key="7">
    <source>
        <dbReference type="Proteomes" id="UP000015100"/>
    </source>
</evidence>
<keyword evidence="7" id="KW-1185">Reference proteome</keyword>
<dbReference type="STRING" id="1284197.S8AKD1"/>
<dbReference type="OMA" id="TGHMEAW"/>
<proteinExistence type="predicted"/>
<reference evidence="7" key="2">
    <citation type="submission" date="2013-04" db="EMBL/GenBank/DDBJ databases">
        <title>Genomic mechanisms accounting for the adaptation to parasitism in nematode-trapping fungi.</title>
        <authorList>
            <person name="Ahren D.G."/>
        </authorList>
    </citation>
    <scope>NUCLEOTIDE SEQUENCE [LARGE SCALE GENOMIC DNA]</scope>
    <source>
        <strain evidence="7">CBS 200.50</strain>
    </source>
</reference>
<dbReference type="InterPro" id="IPR016461">
    <property type="entry name" value="COMT-like"/>
</dbReference>
<dbReference type="AlphaFoldDB" id="S8AKD1"/>
<dbReference type="GO" id="GO:0032259">
    <property type="term" value="P:methylation"/>
    <property type="evidence" value="ECO:0007669"/>
    <property type="project" value="UniProtKB-KW"/>
</dbReference>
<dbReference type="Pfam" id="PF00891">
    <property type="entry name" value="Methyltransf_2"/>
    <property type="match status" value="1"/>
</dbReference>
<dbReference type="OrthoDB" id="1535081at2759"/>
<sequence length="396" mass="44303">MASVKDILASIDQISSDLKDTDRVQTIDALRRALNKLQTPFERAWEMVLPQPLVLAACQILADLGLWEAWNSAGGGEKSLDDLVKLCKKECEPNLLRRQFRLLVVRNIIEETGEDLFKPTPFSLSLAERNIALAIQSGFHHFASSALHGPEFLAKTIYREAKDASYSIYMDMPQNPDRLTFFGRCGSKLEYQESFIGLMSNITLWKQDWTDVYDTKLLFDDRVANSEGPILVDIGGNVGVDLSRFLEKHPDVPMGSLILQDQLDVIGLAKPKIDPKITTMVYDFFTPQPITGSRVYFMHSILHDWPDDLAFKILKNLKPALKKGYSKLLIFDVVVPPVGASVIQAAHDLCLMSLLSAAERTEAAWKALLSQAGFKVVGMWKDARGTETLMEAELAD</sequence>
<dbReference type="InterPro" id="IPR036390">
    <property type="entry name" value="WH_DNA-bd_sf"/>
</dbReference>
<evidence type="ECO:0000313" key="6">
    <source>
        <dbReference type="EMBL" id="EPS43349.1"/>
    </source>
</evidence>
<dbReference type="HOGENOM" id="CLU_005533_5_0_1"/>
<feature type="domain" description="O-methyltransferase C-terminal" evidence="5">
    <location>
        <begin position="229"/>
        <end position="375"/>
    </location>
</feature>
<keyword evidence="2" id="KW-0808">Transferase</keyword>
<dbReference type="SUPFAM" id="SSF53335">
    <property type="entry name" value="S-adenosyl-L-methionine-dependent methyltransferases"/>
    <property type="match status" value="1"/>
</dbReference>
<dbReference type="PANTHER" id="PTHR43712">
    <property type="entry name" value="PUTATIVE (AFU_ORTHOLOGUE AFUA_4G14580)-RELATED"/>
    <property type="match status" value="1"/>
</dbReference>
<dbReference type="Gene3D" id="3.40.50.150">
    <property type="entry name" value="Vaccinia Virus protein VP39"/>
    <property type="match status" value="1"/>
</dbReference>
<dbReference type="PANTHER" id="PTHR43712:SF8">
    <property type="entry name" value="O-METHYLTRANSFERASE AF390-400"/>
    <property type="match status" value="1"/>
</dbReference>
<dbReference type="InterPro" id="IPR036388">
    <property type="entry name" value="WH-like_DNA-bd_sf"/>
</dbReference>
<accession>S8AKD1</accession>
<dbReference type="SUPFAM" id="SSF46785">
    <property type="entry name" value="Winged helix' DNA-binding domain"/>
    <property type="match status" value="1"/>
</dbReference>
<protein>
    <recommendedName>
        <fullName evidence="5">O-methyltransferase C-terminal domain-containing protein</fullName>
    </recommendedName>
</protein>
<evidence type="ECO:0000256" key="4">
    <source>
        <dbReference type="PIRSR" id="PIRSR005739-1"/>
    </source>
</evidence>
<dbReference type="InterPro" id="IPR001077">
    <property type="entry name" value="COMT_C"/>
</dbReference>
<organism evidence="6 7">
    <name type="scientific">Dactylellina haptotyla (strain CBS 200.50)</name>
    <name type="common">Nematode-trapping fungus</name>
    <name type="synonym">Monacrosporium haptotylum</name>
    <dbReference type="NCBI Taxonomy" id="1284197"/>
    <lineage>
        <taxon>Eukaryota</taxon>
        <taxon>Fungi</taxon>
        <taxon>Dikarya</taxon>
        <taxon>Ascomycota</taxon>
        <taxon>Pezizomycotina</taxon>
        <taxon>Orbiliomycetes</taxon>
        <taxon>Orbiliales</taxon>
        <taxon>Orbiliaceae</taxon>
        <taxon>Dactylellina</taxon>
    </lineage>
</organism>
<dbReference type="PROSITE" id="PS51683">
    <property type="entry name" value="SAM_OMT_II"/>
    <property type="match status" value="1"/>
</dbReference>
<reference evidence="6 7" key="1">
    <citation type="journal article" date="2013" name="PLoS Genet.">
        <title>Genomic mechanisms accounting for the adaptation to parasitism in nematode-trapping fungi.</title>
        <authorList>
            <person name="Meerupati T."/>
            <person name="Andersson K.M."/>
            <person name="Friman E."/>
            <person name="Kumar D."/>
            <person name="Tunlid A."/>
            <person name="Ahren D."/>
        </authorList>
    </citation>
    <scope>NUCLEOTIDE SEQUENCE [LARGE SCALE GENOMIC DNA]</scope>
    <source>
        <strain evidence="6 7">CBS 200.50</strain>
    </source>
</reference>
<gene>
    <name evidence="6" type="ORF">H072_2598</name>
</gene>
<evidence type="ECO:0000256" key="3">
    <source>
        <dbReference type="ARBA" id="ARBA00022691"/>
    </source>
</evidence>
<dbReference type="InterPro" id="IPR029063">
    <property type="entry name" value="SAM-dependent_MTases_sf"/>
</dbReference>
<comment type="caution">
    <text evidence="6">The sequence shown here is derived from an EMBL/GenBank/DDBJ whole genome shotgun (WGS) entry which is preliminary data.</text>
</comment>
<name>S8AKD1_DACHA</name>
<dbReference type="eggNOG" id="KOG3178">
    <property type="taxonomic scope" value="Eukaryota"/>
</dbReference>
<dbReference type="GO" id="GO:0008171">
    <property type="term" value="F:O-methyltransferase activity"/>
    <property type="evidence" value="ECO:0007669"/>
    <property type="project" value="InterPro"/>
</dbReference>
<dbReference type="Proteomes" id="UP000015100">
    <property type="component" value="Unassembled WGS sequence"/>
</dbReference>
<dbReference type="PIRSF" id="PIRSF005739">
    <property type="entry name" value="O-mtase"/>
    <property type="match status" value="1"/>
</dbReference>
<dbReference type="Gene3D" id="1.10.10.10">
    <property type="entry name" value="Winged helix-like DNA-binding domain superfamily/Winged helix DNA-binding domain"/>
    <property type="match status" value="1"/>
</dbReference>
<keyword evidence="3" id="KW-0949">S-adenosyl-L-methionine</keyword>
<evidence type="ECO:0000259" key="5">
    <source>
        <dbReference type="Pfam" id="PF00891"/>
    </source>
</evidence>
<feature type="active site" description="Proton acceptor" evidence="4">
    <location>
        <position position="303"/>
    </location>
</feature>
<evidence type="ECO:0000256" key="1">
    <source>
        <dbReference type="ARBA" id="ARBA00022603"/>
    </source>
</evidence>
<keyword evidence="1" id="KW-0489">Methyltransferase</keyword>
<dbReference type="EMBL" id="AQGS01000079">
    <property type="protein sequence ID" value="EPS43349.1"/>
    <property type="molecule type" value="Genomic_DNA"/>
</dbReference>